<organism evidence="4 5">
    <name type="scientific">Puccinia triticina</name>
    <dbReference type="NCBI Taxonomy" id="208348"/>
    <lineage>
        <taxon>Eukaryota</taxon>
        <taxon>Fungi</taxon>
        <taxon>Dikarya</taxon>
        <taxon>Basidiomycota</taxon>
        <taxon>Pucciniomycotina</taxon>
        <taxon>Pucciniomycetes</taxon>
        <taxon>Pucciniales</taxon>
        <taxon>Pucciniaceae</taxon>
        <taxon>Puccinia</taxon>
    </lineage>
</organism>
<proteinExistence type="inferred from homology"/>
<comment type="similarity">
    <text evidence="1">Belongs to the OPA3 family.</text>
</comment>
<dbReference type="PANTHER" id="PTHR12499">
    <property type="entry name" value="OPTIC ATROPHY 3 PROTEIN OPA3"/>
    <property type="match status" value="1"/>
</dbReference>
<dbReference type="GeneID" id="77801890"/>
<evidence type="ECO:0000313" key="5">
    <source>
        <dbReference type="Proteomes" id="UP001164743"/>
    </source>
</evidence>
<protein>
    <recommendedName>
        <fullName evidence="6">OPA3-like protein</fullName>
    </recommendedName>
</protein>
<accession>A0ABY7CW17</accession>
<feature type="compositionally biased region" description="Low complexity" evidence="3">
    <location>
        <begin position="164"/>
        <end position="177"/>
    </location>
</feature>
<keyword evidence="2" id="KW-0175">Coiled coil</keyword>
<feature type="region of interest" description="Disordered" evidence="3">
    <location>
        <begin position="151"/>
        <end position="207"/>
    </location>
</feature>
<evidence type="ECO:0000256" key="3">
    <source>
        <dbReference type="SAM" id="MobiDB-lite"/>
    </source>
</evidence>
<name>A0ABY7CW17_9BASI</name>
<evidence type="ECO:0000256" key="1">
    <source>
        <dbReference type="ARBA" id="ARBA00007584"/>
    </source>
</evidence>
<sequence>MASVKVVSLLIKTLSKPIANRLKISAQEHPKFSQAFRTVCVGLAQSLHRYETRLAAGIFAKVHPVIRPLSDTKAIQNGANFLSEAFLFSVAVALIVAENLRGRMQTAHRRDVVNERLTELETLCANIRTNQETLQRQIQPLLLLHTDQQEGEDFLQTSSQPATGGQSESSGPGSSGSADDRPVCLPTDNDERPSELTRPQPLADDQTVRRAELALGWIKA</sequence>
<dbReference type="Pfam" id="PF07047">
    <property type="entry name" value="OPA3"/>
    <property type="match status" value="1"/>
</dbReference>
<gene>
    <name evidence="4" type="ORF">PtA15_11A119</name>
</gene>
<dbReference type="InterPro" id="IPR010754">
    <property type="entry name" value="OPA3-like"/>
</dbReference>
<evidence type="ECO:0000256" key="2">
    <source>
        <dbReference type="ARBA" id="ARBA00023054"/>
    </source>
</evidence>
<dbReference type="EMBL" id="CP110431">
    <property type="protein sequence ID" value="WAQ89431.1"/>
    <property type="molecule type" value="Genomic_DNA"/>
</dbReference>
<dbReference type="PANTHER" id="PTHR12499:SF0">
    <property type="entry name" value="OPTIC ATROPHY 3 PROTEIN"/>
    <property type="match status" value="1"/>
</dbReference>
<dbReference type="RefSeq" id="XP_053024986.1">
    <property type="nucleotide sequence ID" value="XM_053160995.1"/>
</dbReference>
<keyword evidence="5" id="KW-1185">Reference proteome</keyword>
<dbReference type="Proteomes" id="UP001164743">
    <property type="component" value="Chromosome 11A"/>
</dbReference>
<evidence type="ECO:0000313" key="4">
    <source>
        <dbReference type="EMBL" id="WAQ89431.1"/>
    </source>
</evidence>
<evidence type="ECO:0008006" key="6">
    <source>
        <dbReference type="Google" id="ProtNLM"/>
    </source>
</evidence>
<reference evidence="4" key="1">
    <citation type="submission" date="2022-10" db="EMBL/GenBank/DDBJ databases">
        <title>Puccinia triticina Genome sequencing and assembly.</title>
        <authorList>
            <person name="Li C."/>
        </authorList>
    </citation>
    <scope>NUCLEOTIDE SEQUENCE</scope>
    <source>
        <strain evidence="4">Pt15</strain>
    </source>
</reference>